<comment type="similarity">
    <text evidence="1">Belongs to the PPR family. P subfamily.</text>
</comment>
<dbReference type="NCBIfam" id="TIGR00756">
    <property type="entry name" value="PPR"/>
    <property type="match status" value="2"/>
</dbReference>
<comment type="caution">
    <text evidence="4">The sequence shown here is derived from an EMBL/GenBank/DDBJ whole genome shotgun (WGS) entry which is preliminary data.</text>
</comment>
<dbReference type="AlphaFoldDB" id="A0AAD4P6Z5"/>
<evidence type="ECO:0000313" key="5">
    <source>
        <dbReference type="Proteomes" id="UP001190926"/>
    </source>
</evidence>
<dbReference type="PANTHER" id="PTHR47941">
    <property type="entry name" value="PENTATRICOPEPTIDE REPEAT-CONTAINING PROTEIN 3, MITOCHONDRIAL"/>
    <property type="match status" value="1"/>
</dbReference>
<dbReference type="EMBL" id="SDAM02000131">
    <property type="protein sequence ID" value="KAH6828220.1"/>
    <property type="molecule type" value="Genomic_DNA"/>
</dbReference>
<accession>A0AAD4P6Z5</accession>
<dbReference type="Gene3D" id="1.25.40.10">
    <property type="entry name" value="Tetratricopeptide repeat domain"/>
    <property type="match status" value="1"/>
</dbReference>
<evidence type="ECO:0000256" key="1">
    <source>
        <dbReference type="ARBA" id="ARBA00007626"/>
    </source>
</evidence>
<protein>
    <submittedName>
        <fullName evidence="4">Pentatricopeptide repeat-containing protein</fullName>
    </submittedName>
</protein>
<dbReference type="InterPro" id="IPR011990">
    <property type="entry name" value="TPR-like_helical_dom_sf"/>
</dbReference>
<feature type="repeat" description="PPR" evidence="3">
    <location>
        <begin position="35"/>
        <end position="69"/>
    </location>
</feature>
<evidence type="ECO:0000313" key="4">
    <source>
        <dbReference type="EMBL" id="KAH6828220.1"/>
    </source>
</evidence>
<dbReference type="Proteomes" id="UP001190926">
    <property type="component" value="Unassembled WGS sequence"/>
</dbReference>
<organism evidence="4 5">
    <name type="scientific">Perilla frutescens var. hirtella</name>
    <name type="common">Perilla citriodora</name>
    <name type="synonym">Perilla setoyensis</name>
    <dbReference type="NCBI Taxonomy" id="608512"/>
    <lineage>
        <taxon>Eukaryota</taxon>
        <taxon>Viridiplantae</taxon>
        <taxon>Streptophyta</taxon>
        <taxon>Embryophyta</taxon>
        <taxon>Tracheophyta</taxon>
        <taxon>Spermatophyta</taxon>
        <taxon>Magnoliopsida</taxon>
        <taxon>eudicotyledons</taxon>
        <taxon>Gunneridae</taxon>
        <taxon>Pentapetalae</taxon>
        <taxon>asterids</taxon>
        <taxon>lamiids</taxon>
        <taxon>Lamiales</taxon>
        <taxon>Lamiaceae</taxon>
        <taxon>Nepetoideae</taxon>
        <taxon>Elsholtzieae</taxon>
        <taxon>Perilla</taxon>
    </lineage>
</organism>
<reference evidence="4 5" key="1">
    <citation type="journal article" date="2021" name="Nat. Commun.">
        <title>Incipient diploidization of the medicinal plant Perilla within 10,000 years.</title>
        <authorList>
            <person name="Zhang Y."/>
            <person name="Shen Q."/>
            <person name="Leng L."/>
            <person name="Zhang D."/>
            <person name="Chen S."/>
            <person name="Shi Y."/>
            <person name="Ning Z."/>
            <person name="Chen S."/>
        </authorList>
    </citation>
    <scope>NUCLEOTIDE SEQUENCE [LARGE SCALE GENOMIC DNA]</scope>
    <source>
        <strain evidence="5">cv. PC099</strain>
    </source>
</reference>
<proteinExistence type="inferred from homology"/>
<evidence type="ECO:0000256" key="3">
    <source>
        <dbReference type="PROSITE-ProRule" id="PRU00708"/>
    </source>
</evidence>
<dbReference type="InterPro" id="IPR002885">
    <property type="entry name" value="PPR_rpt"/>
</dbReference>
<evidence type="ECO:0000256" key="2">
    <source>
        <dbReference type="ARBA" id="ARBA00022737"/>
    </source>
</evidence>
<dbReference type="PROSITE" id="PS51375">
    <property type="entry name" value="PPR"/>
    <property type="match status" value="1"/>
</dbReference>
<name>A0AAD4P6Z5_PERFH</name>
<keyword evidence="5" id="KW-1185">Reference proteome</keyword>
<dbReference type="Pfam" id="PF13041">
    <property type="entry name" value="PPR_2"/>
    <property type="match status" value="1"/>
</dbReference>
<keyword evidence="2" id="KW-0677">Repeat</keyword>
<dbReference type="Pfam" id="PF01535">
    <property type="entry name" value="PPR"/>
    <property type="match status" value="1"/>
</dbReference>
<gene>
    <name evidence="4" type="ORF">C2S53_019317</name>
</gene>
<sequence>MIGKSMLFPSAVKLGDLEKGFELMNGMKKCGIRANEFVYNVLIRRLCKERRVVDAQKLFDEMSNRNVAPNRVTYNSLIDEC</sequence>